<feature type="domain" description="DNA polymerase zeta catalytic subunit N-terminal" evidence="3">
    <location>
        <begin position="9"/>
        <end position="58"/>
    </location>
</feature>
<name>A0A4U5MGB7_STECR</name>
<dbReference type="InterPro" id="IPR056435">
    <property type="entry name" value="DPOD/Z_N"/>
</dbReference>
<dbReference type="GO" id="GO:0005634">
    <property type="term" value="C:nucleus"/>
    <property type="evidence" value="ECO:0007669"/>
    <property type="project" value="TreeGrafter"/>
</dbReference>
<accession>A0A4U5MGB7</accession>
<sequence>MTQALPEEISVRNVFCDYYLEKLNSFNRAALTHAKAPIPILRVFGILESGEKCCVHVHGVFPYFYLRIERPLTDAMRESLIQSLNAVFSANQKRSNDLHQAIFNVVEVSAKSMYGYHHENGRFVKVIFYNPQTAH</sequence>
<evidence type="ECO:0000256" key="1">
    <source>
        <dbReference type="ARBA" id="ARBA00049244"/>
    </source>
</evidence>
<dbReference type="Pfam" id="PF24055">
    <property type="entry name" value="POL3_N"/>
    <property type="match status" value="1"/>
</dbReference>
<dbReference type="Gene3D" id="3.30.342.10">
    <property type="entry name" value="DNA Polymerase, chain B, domain 1"/>
    <property type="match status" value="1"/>
</dbReference>
<dbReference type="GO" id="GO:0016035">
    <property type="term" value="C:zeta DNA polymerase complex"/>
    <property type="evidence" value="ECO:0007669"/>
    <property type="project" value="InterPro"/>
</dbReference>
<dbReference type="STRING" id="34508.A0A4U5MGB7"/>
<comment type="caution">
    <text evidence="4">The sequence shown here is derived from an EMBL/GenBank/DDBJ whole genome shotgun (WGS) entry which is preliminary data.</text>
</comment>
<evidence type="ECO:0000259" key="3">
    <source>
        <dbReference type="Pfam" id="PF24065"/>
    </source>
</evidence>
<proteinExistence type="predicted"/>
<evidence type="ECO:0000259" key="2">
    <source>
        <dbReference type="Pfam" id="PF24055"/>
    </source>
</evidence>
<protein>
    <submittedName>
        <fullName evidence="4">Uncharacterized protein</fullName>
    </submittedName>
</protein>
<evidence type="ECO:0000313" key="4">
    <source>
        <dbReference type="EMBL" id="TKR68296.1"/>
    </source>
</evidence>
<dbReference type="Pfam" id="PF24065">
    <property type="entry name" value="REV3_N"/>
    <property type="match status" value="1"/>
</dbReference>
<dbReference type="EMBL" id="AZBU02000008">
    <property type="protein sequence ID" value="TKR68296.1"/>
    <property type="molecule type" value="Genomic_DNA"/>
</dbReference>
<comment type="catalytic activity">
    <reaction evidence="1">
        <text>DNA(n) + a 2'-deoxyribonucleoside 5'-triphosphate = DNA(n+1) + diphosphate</text>
        <dbReference type="Rhea" id="RHEA:22508"/>
        <dbReference type="Rhea" id="RHEA-COMP:17339"/>
        <dbReference type="Rhea" id="RHEA-COMP:17340"/>
        <dbReference type="ChEBI" id="CHEBI:33019"/>
        <dbReference type="ChEBI" id="CHEBI:61560"/>
        <dbReference type="ChEBI" id="CHEBI:173112"/>
        <dbReference type="EC" id="2.7.7.7"/>
    </reaction>
</comment>
<dbReference type="InterPro" id="IPR012337">
    <property type="entry name" value="RNaseH-like_sf"/>
</dbReference>
<evidence type="ECO:0000313" key="5">
    <source>
        <dbReference type="Proteomes" id="UP000298663"/>
    </source>
</evidence>
<dbReference type="AlphaFoldDB" id="A0A4U5MGB7"/>
<organism evidence="4 5">
    <name type="scientific">Steinernema carpocapsae</name>
    <name type="common">Entomopathogenic nematode</name>
    <dbReference type="NCBI Taxonomy" id="34508"/>
    <lineage>
        <taxon>Eukaryota</taxon>
        <taxon>Metazoa</taxon>
        <taxon>Ecdysozoa</taxon>
        <taxon>Nematoda</taxon>
        <taxon>Chromadorea</taxon>
        <taxon>Rhabditida</taxon>
        <taxon>Tylenchina</taxon>
        <taxon>Panagrolaimomorpha</taxon>
        <taxon>Strongyloidoidea</taxon>
        <taxon>Steinernematidae</taxon>
        <taxon>Steinernema</taxon>
    </lineage>
</organism>
<dbReference type="SUPFAM" id="SSF53098">
    <property type="entry name" value="Ribonuclease H-like"/>
    <property type="match status" value="1"/>
</dbReference>
<dbReference type="PANTHER" id="PTHR45812:SF1">
    <property type="entry name" value="DNA POLYMERASE ZETA CATALYTIC SUBUNIT"/>
    <property type="match status" value="1"/>
</dbReference>
<gene>
    <name evidence="4" type="ORF">L596_024296</name>
</gene>
<dbReference type="GO" id="GO:0003887">
    <property type="term" value="F:DNA-directed DNA polymerase activity"/>
    <property type="evidence" value="ECO:0007669"/>
    <property type="project" value="UniProtKB-EC"/>
</dbReference>
<dbReference type="PANTHER" id="PTHR45812">
    <property type="entry name" value="DNA POLYMERASE ZETA CATALYTIC SUBUNIT"/>
    <property type="match status" value="1"/>
</dbReference>
<dbReference type="OrthoDB" id="2414538at2759"/>
<dbReference type="Proteomes" id="UP000298663">
    <property type="component" value="Unassembled WGS sequence"/>
</dbReference>
<dbReference type="InterPro" id="IPR056447">
    <property type="entry name" value="REV3_N"/>
</dbReference>
<dbReference type="GO" id="GO:0000724">
    <property type="term" value="P:double-strand break repair via homologous recombination"/>
    <property type="evidence" value="ECO:0007669"/>
    <property type="project" value="TreeGrafter"/>
</dbReference>
<keyword evidence="5" id="KW-1185">Reference proteome</keyword>
<feature type="domain" description="DNA polymerase delta/zeta catalytic subunit N-terminal" evidence="2">
    <location>
        <begin position="59"/>
        <end position="134"/>
    </location>
</feature>
<reference evidence="4 5" key="1">
    <citation type="journal article" date="2015" name="Genome Biol.">
        <title>Comparative genomics of Steinernema reveals deeply conserved gene regulatory networks.</title>
        <authorList>
            <person name="Dillman A.R."/>
            <person name="Macchietto M."/>
            <person name="Porter C.F."/>
            <person name="Rogers A."/>
            <person name="Williams B."/>
            <person name="Antoshechkin I."/>
            <person name="Lee M.M."/>
            <person name="Goodwin Z."/>
            <person name="Lu X."/>
            <person name="Lewis E.E."/>
            <person name="Goodrich-Blair H."/>
            <person name="Stock S.P."/>
            <person name="Adams B.J."/>
            <person name="Sternberg P.W."/>
            <person name="Mortazavi A."/>
        </authorList>
    </citation>
    <scope>NUCLEOTIDE SEQUENCE [LARGE SCALE GENOMIC DNA]</scope>
    <source>
        <strain evidence="4 5">ALL</strain>
    </source>
</reference>
<dbReference type="GO" id="GO:0042276">
    <property type="term" value="P:error-prone translesion synthesis"/>
    <property type="evidence" value="ECO:0007669"/>
    <property type="project" value="TreeGrafter"/>
</dbReference>
<reference evidence="4 5" key="2">
    <citation type="journal article" date="2019" name="G3 (Bethesda)">
        <title>Hybrid Assembly of the Genome of the Entomopathogenic Nematode Steinernema carpocapsae Identifies the X-Chromosome.</title>
        <authorList>
            <person name="Serra L."/>
            <person name="Macchietto M."/>
            <person name="Macias-Munoz A."/>
            <person name="McGill C.J."/>
            <person name="Rodriguez I.M."/>
            <person name="Rodriguez B."/>
            <person name="Murad R."/>
            <person name="Mortazavi A."/>
        </authorList>
    </citation>
    <scope>NUCLEOTIDE SEQUENCE [LARGE SCALE GENOMIC DNA]</scope>
    <source>
        <strain evidence="4 5">ALL</strain>
    </source>
</reference>
<dbReference type="InterPro" id="IPR030559">
    <property type="entry name" value="PolZ_Rev3"/>
</dbReference>